<name>A0ABU6SQK9_9FABA</name>
<dbReference type="InterPro" id="IPR039265">
    <property type="entry name" value="DIR1-like"/>
</dbReference>
<organism evidence="3 4">
    <name type="scientific">Stylosanthes scabra</name>
    <dbReference type="NCBI Taxonomy" id="79078"/>
    <lineage>
        <taxon>Eukaryota</taxon>
        <taxon>Viridiplantae</taxon>
        <taxon>Streptophyta</taxon>
        <taxon>Embryophyta</taxon>
        <taxon>Tracheophyta</taxon>
        <taxon>Spermatophyta</taxon>
        <taxon>Magnoliopsida</taxon>
        <taxon>eudicotyledons</taxon>
        <taxon>Gunneridae</taxon>
        <taxon>Pentapetalae</taxon>
        <taxon>rosids</taxon>
        <taxon>fabids</taxon>
        <taxon>Fabales</taxon>
        <taxon>Fabaceae</taxon>
        <taxon>Papilionoideae</taxon>
        <taxon>50 kb inversion clade</taxon>
        <taxon>dalbergioids sensu lato</taxon>
        <taxon>Dalbergieae</taxon>
        <taxon>Pterocarpus clade</taxon>
        <taxon>Stylosanthes</taxon>
    </lineage>
</organism>
<evidence type="ECO:0000313" key="3">
    <source>
        <dbReference type="EMBL" id="MED6138424.1"/>
    </source>
</evidence>
<dbReference type="Proteomes" id="UP001341840">
    <property type="component" value="Unassembled WGS sequence"/>
</dbReference>
<protein>
    <recommendedName>
        <fullName evidence="2">Bifunctional inhibitor/plant lipid transfer protein/seed storage helical domain-containing protein</fullName>
    </recommendedName>
</protein>
<comment type="caution">
    <text evidence="3">The sequence shown here is derived from an EMBL/GenBank/DDBJ whole genome shotgun (WGS) entry which is preliminary data.</text>
</comment>
<evidence type="ECO:0000256" key="1">
    <source>
        <dbReference type="SAM" id="SignalP"/>
    </source>
</evidence>
<dbReference type="SMART" id="SM00499">
    <property type="entry name" value="AAI"/>
    <property type="match status" value="1"/>
</dbReference>
<dbReference type="SUPFAM" id="SSF47699">
    <property type="entry name" value="Bifunctional inhibitor/lipid-transfer protein/seed storage 2S albumin"/>
    <property type="match status" value="1"/>
</dbReference>
<feature type="domain" description="Bifunctional inhibitor/plant lipid transfer protein/seed storage helical" evidence="2">
    <location>
        <begin position="28"/>
        <end position="103"/>
    </location>
</feature>
<proteinExistence type="predicted"/>
<sequence length="103" mass="11400">MDSKKWVMIMVMVAMAYELKGSNGFTMCNMKEEGLKACYPSVRTNEPVNPTSECCKSVQTADLVCLCTYKNSIQLPLLGINPVLALTLPYRCNLKIPVGWTGC</sequence>
<dbReference type="PANTHER" id="PTHR33122">
    <property type="entry name" value="LIPID BINDING PROTEIN-RELATED"/>
    <property type="match status" value="1"/>
</dbReference>
<evidence type="ECO:0000313" key="4">
    <source>
        <dbReference type="Proteomes" id="UP001341840"/>
    </source>
</evidence>
<dbReference type="EMBL" id="JASCZI010061328">
    <property type="protein sequence ID" value="MED6138424.1"/>
    <property type="molecule type" value="Genomic_DNA"/>
</dbReference>
<dbReference type="InterPro" id="IPR036312">
    <property type="entry name" value="Bifun_inhib/LTP/seed_sf"/>
</dbReference>
<keyword evidence="1" id="KW-0732">Signal</keyword>
<feature type="chain" id="PRO_5046747886" description="Bifunctional inhibitor/plant lipid transfer protein/seed storage helical domain-containing protein" evidence="1">
    <location>
        <begin position="25"/>
        <end position="103"/>
    </location>
</feature>
<dbReference type="InterPro" id="IPR044741">
    <property type="entry name" value="NsLTP-like"/>
</dbReference>
<dbReference type="CDD" id="cd04660">
    <property type="entry name" value="nsLTP_like"/>
    <property type="match status" value="1"/>
</dbReference>
<evidence type="ECO:0000259" key="2">
    <source>
        <dbReference type="SMART" id="SM00499"/>
    </source>
</evidence>
<feature type="signal peptide" evidence="1">
    <location>
        <begin position="1"/>
        <end position="24"/>
    </location>
</feature>
<dbReference type="InterPro" id="IPR016140">
    <property type="entry name" value="Bifunc_inhib/LTP/seed_store"/>
</dbReference>
<dbReference type="Pfam" id="PF14368">
    <property type="entry name" value="LTP_2"/>
    <property type="match status" value="1"/>
</dbReference>
<accession>A0ABU6SQK9</accession>
<dbReference type="Gene3D" id="1.10.110.10">
    <property type="entry name" value="Plant lipid-transfer and hydrophobic proteins"/>
    <property type="match status" value="1"/>
</dbReference>
<keyword evidence="4" id="KW-1185">Reference proteome</keyword>
<reference evidence="3 4" key="1">
    <citation type="journal article" date="2023" name="Plants (Basel)">
        <title>Bridging the Gap: Combining Genomics and Transcriptomics Approaches to Understand Stylosanthes scabra, an Orphan Legume from the Brazilian Caatinga.</title>
        <authorList>
            <person name="Ferreira-Neto J.R.C."/>
            <person name="da Silva M.D."/>
            <person name="Binneck E."/>
            <person name="de Melo N.F."/>
            <person name="da Silva R.H."/>
            <person name="de Melo A.L.T.M."/>
            <person name="Pandolfi V."/>
            <person name="Bustamante F.O."/>
            <person name="Brasileiro-Vidal A.C."/>
            <person name="Benko-Iseppon A.M."/>
        </authorList>
    </citation>
    <scope>NUCLEOTIDE SEQUENCE [LARGE SCALE GENOMIC DNA]</scope>
    <source>
        <tissue evidence="3">Leaves</tissue>
    </source>
</reference>
<gene>
    <name evidence="3" type="ORF">PIB30_074099</name>
</gene>
<dbReference type="PANTHER" id="PTHR33122:SF60">
    <property type="entry name" value="LIPID-TRANSFER PROTEIN DIR1-RELATED"/>
    <property type="match status" value="1"/>
</dbReference>